<evidence type="ECO:0000313" key="3">
    <source>
        <dbReference type="Proteomes" id="UP000540929"/>
    </source>
</evidence>
<sequence>MTDVPEKNNAHHEVTHSTGLSSSASLSKSFPASFSSSRRAWVLGACASAAALAFVGAGAGRSFSWIAPAFADAPAGGGLDAFVALSQRLTAHASFDPILSKRYYDALAKSDSQFTQNVAALNTWLQGHGGVPSDTVTQALQAEQPALAKTVGAIMRAWYLGLVGEMPHIDVIAYEKALMFEPVKDVLTIPSYCRDVPFYWTQKPVSA</sequence>
<comment type="caution">
    <text evidence="2">The sequence shown here is derived from an EMBL/GenBank/DDBJ whole genome shotgun (WGS) entry which is preliminary data.</text>
</comment>
<evidence type="ECO:0008006" key="4">
    <source>
        <dbReference type="Google" id="ProtNLM"/>
    </source>
</evidence>
<reference evidence="2 3" key="1">
    <citation type="submission" date="2020-07" db="EMBL/GenBank/DDBJ databases">
        <title>Exploring microbial biodiversity for novel pathways involved in the catabolism of aromatic compounds derived from lignin.</title>
        <authorList>
            <person name="Elkins J."/>
        </authorList>
    </citation>
    <scope>NUCLEOTIDE SEQUENCE [LARGE SCALE GENOMIC DNA]</scope>
    <source>
        <strain evidence="2 3">H2C3C</strain>
    </source>
</reference>
<dbReference type="Pfam" id="PF12318">
    <property type="entry name" value="FAD-SLDH"/>
    <property type="match status" value="1"/>
</dbReference>
<name>A0A7Y9WTW1_9BURK</name>
<dbReference type="RefSeq" id="WP_179746032.1">
    <property type="nucleotide sequence ID" value="NZ_JACCAS010000002.1"/>
</dbReference>
<proteinExistence type="predicted"/>
<accession>A0A7Y9WTW1</accession>
<dbReference type="Proteomes" id="UP000540929">
    <property type="component" value="Unassembled WGS sequence"/>
</dbReference>
<protein>
    <recommendedName>
        <fullName evidence="4">D-sorbitol dehydrogenase-like protein</fullName>
    </recommendedName>
</protein>
<organism evidence="2 3">
    <name type="scientific">Paraburkholderia bryophila</name>
    <dbReference type="NCBI Taxonomy" id="420952"/>
    <lineage>
        <taxon>Bacteria</taxon>
        <taxon>Pseudomonadati</taxon>
        <taxon>Pseudomonadota</taxon>
        <taxon>Betaproteobacteria</taxon>
        <taxon>Burkholderiales</taxon>
        <taxon>Burkholderiaceae</taxon>
        <taxon>Paraburkholderia</taxon>
    </lineage>
</organism>
<gene>
    <name evidence="2" type="ORF">GGD40_006029</name>
</gene>
<dbReference type="EMBL" id="JACCAS010000002">
    <property type="protein sequence ID" value="NYH26458.1"/>
    <property type="molecule type" value="Genomic_DNA"/>
</dbReference>
<evidence type="ECO:0000313" key="2">
    <source>
        <dbReference type="EMBL" id="NYH26458.1"/>
    </source>
</evidence>
<keyword evidence="3" id="KW-1185">Reference proteome</keyword>
<dbReference type="InterPro" id="IPR006311">
    <property type="entry name" value="TAT_signal"/>
</dbReference>
<dbReference type="PROSITE" id="PS51318">
    <property type="entry name" value="TAT"/>
    <property type="match status" value="1"/>
</dbReference>
<feature type="compositionally biased region" description="Basic and acidic residues" evidence="1">
    <location>
        <begin position="1"/>
        <end position="15"/>
    </location>
</feature>
<evidence type="ECO:0000256" key="1">
    <source>
        <dbReference type="SAM" id="MobiDB-lite"/>
    </source>
</evidence>
<feature type="region of interest" description="Disordered" evidence="1">
    <location>
        <begin position="1"/>
        <end position="26"/>
    </location>
</feature>
<dbReference type="AlphaFoldDB" id="A0A7Y9WTW1"/>
<dbReference type="InterPro" id="IPR024651">
    <property type="entry name" value="FAD-SLDH_ssu"/>
</dbReference>